<dbReference type="AlphaFoldDB" id="A0A3Q8S4L2"/>
<keyword evidence="2" id="KW-0238">DNA-binding</keyword>
<dbReference type="EMBL" id="CP034248">
    <property type="protein sequence ID" value="AZK46354.1"/>
    <property type="molecule type" value="Genomic_DNA"/>
</dbReference>
<feature type="transmembrane region" description="Helical" evidence="4">
    <location>
        <begin position="324"/>
        <end position="347"/>
    </location>
</feature>
<dbReference type="InterPro" id="IPR041522">
    <property type="entry name" value="CdaR_GGDEF"/>
</dbReference>
<evidence type="ECO:0000256" key="1">
    <source>
        <dbReference type="ARBA" id="ARBA00023015"/>
    </source>
</evidence>
<proteinExistence type="predicted"/>
<feature type="domain" description="HTH araC/xylS-type" evidence="5">
    <location>
        <begin position="698"/>
        <end position="795"/>
    </location>
</feature>
<dbReference type="PANTHER" id="PTHR43280:SF28">
    <property type="entry name" value="HTH-TYPE TRANSCRIPTIONAL ACTIVATOR RHAS"/>
    <property type="match status" value="1"/>
</dbReference>
<keyword evidence="4" id="KW-0472">Membrane</keyword>
<dbReference type="Proteomes" id="UP000273145">
    <property type="component" value="Chromosome"/>
</dbReference>
<accession>A0A3Q8S4L2</accession>
<dbReference type="Pfam" id="PF12833">
    <property type="entry name" value="HTH_18"/>
    <property type="match status" value="1"/>
</dbReference>
<dbReference type="GO" id="GO:0043565">
    <property type="term" value="F:sequence-specific DNA binding"/>
    <property type="evidence" value="ECO:0007669"/>
    <property type="project" value="InterPro"/>
</dbReference>
<keyword evidence="3" id="KW-0804">Transcription</keyword>
<name>A0A3Q8S4L2_9BACL</name>
<dbReference type="Pfam" id="PF17853">
    <property type="entry name" value="GGDEF_2"/>
    <property type="match status" value="1"/>
</dbReference>
<dbReference type="PROSITE" id="PS00041">
    <property type="entry name" value="HTH_ARAC_FAMILY_1"/>
    <property type="match status" value="1"/>
</dbReference>
<evidence type="ECO:0000256" key="4">
    <source>
        <dbReference type="SAM" id="Phobius"/>
    </source>
</evidence>
<dbReference type="InterPro" id="IPR018060">
    <property type="entry name" value="HTH_AraC"/>
</dbReference>
<dbReference type="GO" id="GO:0003700">
    <property type="term" value="F:DNA-binding transcription factor activity"/>
    <property type="evidence" value="ECO:0007669"/>
    <property type="project" value="InterPro"/>
</dbReference>
<dbReference type="OrthoDB" id="1975037at2"/>
<evidence type="ECO:0000256" key="2">
    <source>
        <dbReference type="ARBA" id="ARBA00023125"/>
    </source>
</evidence>
<protein>
    <submittedName>
        <fullName evidence="6">Helix-turn-helix domain-containing protein</fullName>
    </submittedName>
</protein>
<evidence type="ECO:0000313" key="7">
    <source>
        <dbReference type="Proteomes" id="UP000273145"/>
    </source>
</evidence>
<dbReference type="InterPro" id="IPR009057">
    <property type="entry name" value="Homeodomain-like_sf"/>
</dbReference>
<dbReference type="PANTHER" id="PTHR43280">
    <property type="entry name" value="ARAC-FAMILY TRANSCRIPTIONAL REGULATOR"/>
    <property type="match status" value="1"/>
</dbReference>
<keyword evidence="7" id="KW-1185">Reference proteome</keyword>
<dbReference type="SMART" id="SM00342">
    <property type="entry name" value="HTH_ARAC"/>
    <property type="match status" value="1"/>
</dbReference>
<dbReference type="InterPro" id="IPR018062">
    <property type="entry name" value="HTH_AraC-typ_CS"/>
</dbReference>
<dbReference type="Gene3D" id="1.10.10.60">
    <property type="entry name" value="Homeodomain-like"/>
    <property type="match status" value="2"/>
</dbReference>
<dbReference type="PROSITE" id="PS01124">
    <property type="entry name" value="HTH_ARAC_FAMILY_2"/>
    <property type="match status" value="1"/>
</dbReference>
<evidence type="ECO:0000313" key="6">
    <source>
        <dbReference type="EMBL" id="AZK46354.1"/>
    </source>
</evidence>
<organism evidence="6 7">
    <name type="scientific">Paenibacillus lentus</name>
    <dbReference type="NCBI Taxonomy" id="1338368"/>
    <lineage>
        <taxon>Bacteria</taxon>
        <taxon>Bacillati</taxon>
        <taxon>Bacillota</taxon>
        <taxon>Bacilli</taxon>
        <taxon>Bacillales</taxon>
        <taxon>Paenibacillaceae</taxon>
        <taxon>Paenibacillus</taxon>
    </lineage>
</organism>
<keyword evidence="4" id="KW-0812">Transmembrane</keyword>
<keyword evidence="4" id="KW-1133">Transmembrane helix</keyword>
<evidence type="ECO:0000256" key="3">
    <source>
        <dbReference type="ARBA" id="ARBA00023163"/>
    </source>
</evidence>
<gene>
    <name evidence="6" type="ORF">EIM92_09330</name>
</gene>
<keyword evidence="1" id="KW-0805">Transcription regulation</keyword>
<dbReference type="KEGG" id="plen:EIM92_09330"/>
<evidence type="ECO:0000259" key="5">
    <source>
        <dbReference type="PROSITE" id="PS01124"/>
    </source>
</evidence>
<feature type="transmembrane region" description="Helical" evidence="4">
    <location>
        <begin position="44"/>
        <end position="66"/>
    </location>
</feature>
<reference evidence="6 7" key="1">
    <citation type="submission" date="2018-11" db="EMBL/GenBank/DDBJ databases">
        <title>Genome sequencing of Paenibacillus lentus DSM25539(T).</title>
        <authorList>
            <person name="Kook J.-K."/>
            <person name="Park S.-N."/>
            <person name="Lim Y.K."/>
        </authorList>
    </citation>
    <scope>NUCLEOTIDE SEQUENCE [LARGE SCALE GENOMIC DNA]</scope>
    <source>
        <strain evidence="6 7">DSM 25539</strain>
    </source>
</reference>
<dbReference type="SUPFAM" id="SSF46689">
    <property type="entry name" value="Homeodomain-like"/>
    <property type="match status" value="2"/>
</dbReference>
<sequence length="797" mass="91367">MNAFTFCIYLDSVGEEMKTGILSKWWSRTIGLSGCKGKYYRNNLIMMLVVSAIPGIITGGIVYWMIGGRLESELLQTHHQQIEQRARNIDEQLSNLELMLSHWAFDPQFDYSLNGLDFKRDFERSRDVTKTLVVMQGSNTMVKQVELYLSGQEPAPLLFNPEYGEVHSQVVSDLYDKLVETKRSIYWTEWAFDPNRPEVKELTLVHHIPGGSQQPFGALLIRMDTQKVANMLKTMTPYNVGETFLVQNTGDLFASAGGSSSNSPFVSELRAKIKERGADQKSSFFFEWDGATYTVTYGGFSRISNEWTYVSASPITSITSPVMFISKLILIVSFSALLLAAVLSWIASRRMYSPIRRLFKTLLSDDIKTEGKEDEFTLIERQWESLHWESHDLQRKLAEQLPHVKESFLNQLLQGHLYAYSEQDLRRRMERFRWDVTSKHFIVFYVQLMGITSLEGKFRSGDEGLVSYAAANIIGELAMQRFSQSDTIHFHDLTAGMLLVLPEDGSYDAELHSFSEELTRTINAILKMRVTVAFSAPVSSISDIPLAFEEVKQAASYRPFSNENQIIDMERLEQGGSDETEPTYSFALEREMIQALRTGQEEEAYRLLADFLEALRAKGAKAIDVQQGMLHLLGHVQHAIMQSGIDPKRLFMGANLYEALSQIREPELMLIWFKEKVVAPYLKELSQRTNAEVKMMIEQAMIYLQQNYMRDVSLDSCADEIGTNSFFLSKSFKQVTGNNFIDYLTELRMEKAKELLRETKLRISEVAEQVGYQHSYFNRIFKKMEGMTPTHYRELSQ</sequence>